<accession>A0ABV2ADZ1</accession>
<dbReference type="Pfam" id="PF13561">
    <property type="entry name" value="adh_short_C2"/>
    <property type="match status" value="1"/>
</dbReference>
<dbReference type="EC" id="1.1.1.-" evidence="3"/>
<dbReference type="PROSITE" id="PS00061">
    <property type="entry name" value="ADH_SHORT"/>
    <property type="match status" value="1"/>
</dbReference>
<dbReference type="SMART" id="SM00822">
    <property type="entry name" value="PKS_KR"/>
    <property type="match status" value="1"/>
</dbReference>
<evidence type="ECO:0000259" key="2">
    <source>
        <dbReference type="SMART" id="SM00822"/>
    </source>
</evidence>
<comment type="similarity">
    <text evidence="1">Belongs to the short-chain dehydrogenases/reductases (SDR) family.</text>
</comment>
<dbReference type="PRINTS" id="PR00080">
    <property type="entry name" value="SDRFAMILY"/>
</dbReference>
<reference evidence="3 4" key="1">
    <citation type="submission" date="2024-06" db="EMBL/GenBank/DDBJ databases">
        <authorList>
            <person name="Li Z."/>
            <person name="Jiang Y."/>
        </authorList>
    </citation>
    <scope>NUCLEOTIDE SEQUENCE [LARGE SCALE GENOMIC DNA]</scope>
    <source>
        <strain evidence="3 4">HSW-8</strain>
    </source>
</reference>
<name>A0ABV2ADZ1_9GAMM</name>
<dbReference type="InterPro" id="IPR020904">
    <property type="entry name" value="Sc_DH/Rdtase_CS"/>
</dbReference>
<evidence type="ECO:0000313" key="4">
    <source>
        <dbReference type="Proteomes" id="UP001465331"/>
    </source>
</evidence>
<dbReference type="PANTHER" id="PTHR42879">
    <property type="entry name" value="3-OXOACYL-(ACYL-CARRIER-PROTEIN) REDUCTASE"/>
    <property type="match status" value="1"/>
</dbReference>
<dbReference type="InterPro" id="IPR036291">
    <property type="entry name" value="NAD(P)-bd_dom_sf"/>
</dbReference>
<dbReference type="Gene3D" id="3.40.50.720">
    <property type="entry name" value="NAD(P)-binding Rossmann-like Domain"/>
    <property type="match status" value="1"/>
</dbReference>
<feature type="domain" description="Ketoreductase" evidence="2">
    <location>
        <begin position="6"/>
        <end position="185"/>
    </location>
</feature>
<organism evidence="3 4">
    <name type="scientific">Sinimarinibacterium thermocellulolyticum</name>
    <dbReference type="NCBI Taxonomy" id="3170016"/>
    <lineage>
        <taxon>Bacteria</taxon>
        <taxon>Pseudomonadati</taxon>
        <taxon>Pseudomonadota</taxon>
        <taxon>Gammaproteobacteria</taxon>
        <taxon>Nevskiales</taxon>
        <taxon>Nevskiaceae</taxon>
        <taxon>Sinimarinibacterium</taxon>
    </lineage>
</organism>
<dbReference type="Proteomes" id="UP001465331">
    <property type="component" value="Unassembled WGS sequence"/>
</dbReference>
<sequence length="247" mass="25467">MSLAGRNAVVTGAASGIGLAAARRLAQAGAAVAIWDLNEAGAQAAAAALVEQGNRAIAARVDVSKRSDVDAAAKQAREQLGPITILVNNAGISAFTPFLEITEELWDRIMTVNLKSVLLCTQALLPDMLAAKWGRIVNVSSSSAQTGAASMVHYAASKGGVIAFTKALAQELAATGVTVNNVPPGFVDTPMLREQLKDRVDAIAAASPMKRPGRPEDMAAAIAFLASEEAGYITGHTLSVNGGRYSN</sequence>
<dbReference type="RefSeq" id="WP_352891032.1">
    <property type="nucleotide sequence ID" value="NZ_JBEPIJ010000039.1"/>
</dbReference>
<comment type="caution">
    <text evidence="3">The sequence shown here is derived from an EMBL/GenBank/DDBJ whole genome shotgun (WGS) entry which is preliminary data.</text>
</comment>
<protein>
    <submittedName>
        <fullName evidence="3">3-oxoacyl-ACP reductase family protein</fullName>
        <ecNumber evidence="3">1.1.1.-</ecNumber>
    </submittedName>
</protein>
<dbReference type="EMBL" id="JBEPIJ010000039">
    <property type="protein sequence ID" value="MES0875432.1"/>
    <property type="molecule type" value="Genomic_DNA"/>
</dbReference>
<dbReference type="NCBIfam" id="NF005559">
    <property type="entry name" value="PRK07231.1"/>
    <property type="match status" value="1"/>
</dbReference>
<dbReference type="PANTHER" id="PTHR42879:SF2">
    <property type="entry name" value="3-OXOACYL-[ACYL-CARRIER-PROTEIN] REDUCTASE FABG"/>
    <property type="match status" value="1"/>
</dbReference>
<dbReference type="PRINTS" id="PR00081">
    <property type="entry name" value="GDHRDH"/>
</dbReference>
<dbReference type="SUPFAM" id="SSF51735">
    <property type="entry name" value="NAD(P)-binding Rossmann-fold domains"/>
    <property type="match status" value="1"/>
</dbReference>
<dbReference type="InterPro" id="IPR050259">
    <property type="entry name" value="SDR"/>
</dbReference>
<evidence type="ECO:0000313" key="3">
    <source>
        <dbReference type="EMBL" id="MES0875432.1"/>
    </source>
</evidence>
<gene>
    <name evidence="3" type="ORF">ABSH63_15650</name>
</gene>
<proteinExistence type="inferred from homology"/>
<keyword evidence="3" id="KW-0560">Oxidoreductase</keyword>
<evidence type="ECO:0000256" key="1">
    <source>
        <dbReference type="ARBA" id="ARBA00006484"/>
    </source>
</evidence>
<dbReference type="InterPro" id="IPR002347">
    <property type="entry name" value="SDR_fam"/>
</dbReference>
<dbReference type="NCBIfam" id="NF009466">
    <property type="entry name" value="PRK12826.1-2"/>
    <property type="match status" value="1"/>
</dbReference>
<keyword evidence="4" id="KW-1185">Reference proteome</keyword>
<dbReference type="InterPro" id="IPR057326">
    <property type="entry name" value="KR_dom"/>
</dbReference>
<dbReference type="GO" id="GO:0016491">
    <property type="term" value="F:oxidoreductase activity"/>
    <property type="evidence" value="ECO:0007669"/>
    <property type="project" value="UniProtKB-KW"/>
</dbReference>